<gene>
    <name evidence="2" type="ORF">B296_00035060</name>
</gene>
<comment type="caution">
    <text evidence="2">The sequence shown here is derived from an EMBL/GenBank/DDBJ whole genome shotgun (WGS) entry which is preliminary data.</text>
</comment>
<dbReference type="Proteomes" id="UP000287651">
    <property type="component" value="Unassembled WGS sequence"/>
</dbReference>
<feature type="region of interest" description="Disordered" evidence="1">
    <location>
        <begin position="132"/>
        <end position="172"/>
    </location>
</feature>
<name>A0A426X2A2_ENSVE</name>
<dbReference type="AlphaFoldDB" id="A0A426X2A2"/>
<organism evidence="2 3">
    <name type="scientific">Ensete ventricosum</name>
    <name type="common">Abyssinian banana</name>
    <name type="synonym">Musa ensete</name>
    <dbReference type="NCBI Taxonomy" id="4639"/>
    <lineage>
        <taxon>Eukaryota</taxon>
        <taxon>Viridiplantae</taxon>
        <taxon>Streptophyta</taxon>
        <taxon>Embryophyta</taxon>
        <taxon>Tracheophyta</taxon>
        <taxon>Spermatophyta</taxon>
        <taxon>Magnoliopsida</taxon>
        <taxon>Liliopsida</taxon>
        <taxon>Zingiberales</taxon>
        <taxon>Musaceae</taxon>
        <taxon>Ensete</taxon>
    </lineage>
</organism>
<dbReference type="EMBL" id="AMZH03028608">
    <property type="protein sequence ID" value="RRT33622.1"/>
    <property type="molecule type" value="Genomic_DNA"/>
</dbReference>
<protein>
    <submittedName>
        <fullName evidence="2">Uncharacterized protein</fullName>
    </submittedName>
</protein>
<sequence>MHQVDAIGNSLGVRRELVEGIGSLLGWLKGVRHKKTETHRKIVGGSRKACWDLSIKPGFRQCSGISSKFVRRFGKLAGNTSGNHRKKTIGLTVRMLEATELAGVKHRGESSKMGQVGPLLQAVAGELQVQTHSQTVGAAHEERYSEQDEHEVGYSPRGEEAPSRAPTEKKSHKEIIITTKTHLDVLEVSVEELYQGQERLLGVESSQEEAES</sequence>
<feature type="compositionally biased region" description="Basic and acidic residues" evidence="1">
    <location>
        <begin position="139"/>
        <end position="172"/>
    </location>
</feature>
<evidence type="ECO:0000313" key="2">
    <source>
        <dbReference type="EMBL" id="RRT33622.1"/>
    </source>
</evidence>
<evidence type="ECO:0000256" key="1">
    <source>
        <dbReference type="SAM" id="MobiDB-lite"/>
    </source>
</evidence>
<evidence type="ECO:0000313" key="3">
    <source>
        <dbReference type="Proteomes" id="UP000287651"/>
    </source>
</evidence>
<accession>A0A426X2A2</accession>
<reference evidence="2 3" key="1">
    <citation type="journal article" date="2014" name="Agronomy (Basel)">
        <title>A Draft Genome Sequence for Ensete ventricosum, the Drought-Tolerant Tree Against Hunger.</title>
        <authorList>
            <person name="Harrison J."/>
            <person name="Moore K.A."/>
            <person name="Paszkiewicz K."/>
            <person name="Jones T."/>
            <person name="Grant M."/>
            <person name="Ambacheew D."/>
            <person name="Muzemil S."/>
            <person name="Studholme D.J."/>
        </authorList>
    </citation>
    <scope>NUCLEOTIDE SEQUENCE [LARGE SCALE GENOMIC DNA]</scope>
</reference>
<proteinExistence type="predicted"/>